<keyword evidence="2" id="KW-1185">Reference proteome</keyword>
<dbReference type="AlphaFoldDB" id="A0ABD0PGU2"/>
<gene>
    <name evidence="1" type="ORF">M9458_033390</name>
</gene>
<organism evidence="1 2">
    <name type="scientific">Cirrhinus mrigala</name>
    <name type="common">Mrigala</name>
    <dbReference type="NCBI Taxonomy" id="683832"/>
    <lineage>
        <taxon>Eukaryota</taxon>
        <taxon>Metazoa</taxon>
        <taxon>Chordata</taxon>
        <taxon>Craniata</taxon>
        <taxon>Vertebrata</taxon>
        <taxon>Euteleostomi</taxon>
        <taxon>Actinopterygii</taxon>
        <taxon>Neopterygii</taxon>
        <taxon>Teleostei</taxon>
        <taxon>Ostariophysi</taxon>
        <taxon>Cypriniformes</taxon>
        <taxon>Cyprinidae</taxon>
        <taxon>Labeoninae</taxon>
        <taxon>Labeonini</taxon>
        <taxon>Cirrhinus</taxon>
    </lineage>
</organism>
<comment type="caution">
    <text evidence="1">The sequence shown here is derived from an EMBL/GenBank/DDBJ whole genome shotgun (WGS) entry which is preliminary data.</text>
</comment>
<dbReference type="EMBL" id="JAMKFB020000016">
    <property type="protein sequence ID" value="KAL0173079.1"/>
    <property type="molecule type" value="Genomic_DNA"/>
</dbReference>
<sequence length="125" mass="13658">MSTALAVHALVAQVSDLTTQLQQLKTKTENPSAVPPADHTARYVEPRLPPPAVYSEESTVAFVITLLSGRAALWGTAVWEQKHQCCSSFQSFSEELNKVFDRAVSGREAAQFFPSALPRTARCIP</sequence>
<reference evidence="1 2" key="1">
    <citation type="submission" date="2024-05" db="EMBL/GenBank/DDBJ databases">
        <title>Genome sequencing and assembly of Indian major carp, Cirrhinus mrigala (Hamilton, 1822).</title>
        <authorList>
            <person name="Mohindra V."/>
            <person name="Chowdhury L.M."/>
            <person name="Lal K."/>
            <person name="Jena J.K."/>
        </authorList>
    </citation>
    <scope>NUCLEOTIDE SEQUENCE [LARGE SCALE GENOMIC DNA]</scope>
    <source>
        <strain evidence="1">CM1030</strain>
        <tissue evidence="1">Blood</tissue>
    </source>
</reference>
<evidence type="ECO:0000313" key="1">
    <source>
        <dbReference type="EMBL" id="KAL0173079.1"/>
    </source>
</evidence>
<evidence type="ECO:0000313" key="2">
    <source>
        <dbReference type="Proteomes" id="UP001529510"/>
    </source>
</evidence>
<feature type="non-terminal residue" evidence="1">
    <location>
        <position position="125"/>
    </location>
</feature>
<protein>
    <submittedName>
        <fullName evidence="1">Uncharacterized protein</fullName>
    </submittedName>
</protein>
<proteinExistence type="predicted"/>
<name>A0ABD0PGU2_CIRMR</name>
<accession>A0ABD0PGU2</accession>
<dbReference type="Proteomes" id="UP001529510">
    <property type="component" value="Unassembled WGS sequence"/>
</dbReference>